<feature type="transmembrane region" description="Helical" evidence="5">
    <location>
        <begin position="64"/>
        <end position="86"/>
    </location>
</feature>
<dbReference type="GO" id="GO:0022857">
    <property type="term" value="F:transmembrane transporter activity"/>
    <property type="evidence" value="ECO:0007669"/>
    <property type="project" value="InterPro"/>
</dbReference>
<keyword evidence="2 5" id="KW-0812">Transmembrane</keyword>
<dbReference type="GO" id="GO:0016020">
    <property type="term" value="C:membrane"/>
    <property type="evidence" value="ECO:0007669"/>
    <property type="project" value="UniProtKB-SubCell"/>
</dbReference>
<feature type="transmembrane region" description="Helical" evidence="5">
    <location>
        <begin position="288"/>
        <end position="309"/>
    </location>
</feature>
<dbReference type="InterPro" id="IPR036259">
    <property type="entry name" value="MFS_trans_sf"/>
</dbReference>
<evidence type="ECO:0000256" key="2">
    <source>
        <dbReference type="ARBA" id="ARBA00022692"/>
    </source>
</evidence>
<feature type="transmembrane region" description="Helical" evidence="5">
    <location>
        <begin position="361"/>
        <end position="380"/>
    </location>
</feature>
<accession>A0A7I4YXL4</accession>
<comment type="subcellular location">
    <subcellularLocation>
        <location evidence="1">Membrane</location>
    </subcellularLocation>
</comment>
<feature type="transmembrane region" description="Helical" evidence="5">
    <location>
        <begin position="321"/>
        <end position="341"/>
    </location>
</feature>
<evidence type="ECO:0000256" key="3">
    <source>
        <dbReference type="ARBA" id="ARBA00022989"/>
    </source>
</evidence>
<dbReference type="AlphaFoldDB" id="A0A7I4YXL4"/>
<keyword evidence="3 5" id="KW-1133">Transmembrane helix</keyword>
<feature type="transmembrane region" description="Helical" evidence="5">
    <location>
        <begin position="98"/>
        <end position="115"/>
    </location>
</feature>
<reference evidence="7" key="1">
    <citation type="submission" date="2020-12" db="UniProtKB">
        <authorList>
            <consortium name="WormBaseParasite"/>
        </authorList>
    </citation>
    <scope>IDENTIFICATION</scope>
    <source>
        <strain evidence="7">MHco3</strain>
    </source>
</reference>
<dbReference type="OrthoDB" id="5825937at2759"/>
<protein>
    <submittedName>
        <fullName evidence="7">MFS domain-containing protein</fullName>
    </submittedName>
</protein>
<dbReference type="OMA" id="KFIATCF"/>
<keyword evidence="4 5" id="KW-0472">Membrane</keyword>
<dbReference type="SUPFAM" id="SSF103473">
    <property type="entry name" value="MFS general substrate transporter"/>
    <property type="match status" value="1"/>
</dbReference>
<feature type="transmembrane region" description="Helical" evidence="5">
    <location>
        <begin position="224"/>
        <end position="244"/>
    </location>
</feature>
<dbReference type="InterPro" id="IPR005828">
    <property type="entry name" value="MFS_sugar_transport-like"/>
</dbReference>
<dbReference type="Gene3D" id="1.20.1250.20">
    <property type="entry name" value="MFS general substrate transporter like domains"/>
    <property type="match status" value="2"/>
</dbReference>
<dbReference type="WBParaSite" id="HCON_00150440-00001">
    <property type="protein sequence ID" value="HCON_00150440-00001"/>
    <property type="gene ID" value="HCON_00150440"/>
</dbReference>
<evidence type="ECO:0000256" key="5">
    <source>
        <dbReference type="SAM" id="Phobius"/>
    </source>
</evidence>
<name>A0A7I4YXL4_HAECO</name>
<feature type="transmembrane region" description="Helical" evidence="5">
    <location>
        <begin position="256"/>
        <end position="276"/>
    </location>
</feature>
<evidence type="ECO:0000313" key="6">
    <source>
        <dbReference type="Proteomes" id="UP000025227"/>
    </source>
</evidence>
<feature type="transmembrane region" description="Helical" evidence="5">
    <location>
        <begin position="121"/>
        <end position="139"/>
    </location>
</feature>
<feature type="transmembrane region" description="Helical" evidence="5">
    <location>
        <begin position="386"/>
        <end position="404"/>
    </location>
</feature>
<feature type="transmembrane region" description="Helical" evidence="5">
    <location>
        <begin position="151"/>
        <end position="171"/>
    </location>
</feature>
<evidence type="ECO:0000313" key="7">
    <source>
        <dbReference type="WBParaSite" id="HCON_00150440-00001"/>
    </source>
</evidence>
<proteinExistence type="predicted"/>
<dbReference type="Pfam" id="PF00083">
    <property type="entry name" value="Sugar_tr"/>
    <property type="match status" value="1"/>
</dbReference>
<evidence type="ECO:0000256" key="1">
    <source>
        <dbReference type="ARBA" id="ARBA00004370"/>
    </source>
</evidence>
<dbReference type="Proteomes" id="UP000025227">
    <property type="component" value="Unplaced"/>
</dbReference>
<organism evidence="6 7">
    <name type="scientific">Haemonchus contortus</name>
    <name type="common">Barber pole worm</name>
    <dbReference type="NCBI Taxonomy" id="6289"/>
    <lineage>
        <taxon>Eukaryota</taxon>
        <taxon>Metazoa</taxon>
        <taxon>Ecdysozoa</taxon>
        <taxon>Nematoda</taxon>
        <taxon>Chromadorea</taxon>
        <taxon>Rhabditida</taxon>
        <taxon>Rhabditina</taxon>
        <taxon>Rhabditomorpha</taxon>
        <taxon>Strongyloidea</taxon>
        <taxon>Trichostrongylidae</taxon>
        <taxon>Haemonchus</taxon>
    </lineage>
</organism>
<evidence type="ECO:0000256" key="4">
    <source>
        <dbReference type="ARBA" id="ARBA00023136"/>
    </source>
</evidence>
<sequence>MHSLSGRFSFHWLFFQKQVVKRYQRKFRQIEMRLGLVLSLVSAFQIFQQSVVNELHDVDRKSYSFSLASAAFPLGQFISTLFLACNPIPAKQGLVTDAWLLIIGSVVAAFPSWALMCAGRFLIGCGAGLGFVCSTIVLYDLVPYSARPAHFLALGISFAFATLMINCAPLVNFSDTVTVLFASVVSAASGIAYLFLQPEPNAENIADSPLEGAKEVPSKFPSTLIYVLMTLNVSIGVPAILAFSKGVFENFGLDPITSARLSVAFPVVQIVAIFILHKSLLDRKILIVGGYIVAVMIQAMLLLTSYYPHLQPEHKTIAMSVLFWLLAFVVCVPCNTALCLITEQFACSNEQMTYASRGRTLMWILATISTATFMWTMEVYGFTICFAPYVVISAMFLAVLIHVYPETCRDDV</sequence>
<keyword evidence="6" id="KW-1185">Reference proteome</keyword>
<feature type="transmembrane region" description="Helical" evidence="5">
    <location>
        <begin position="177"/>
        <end position="196"/>
    </location>
</feature>